<evidence type="ECO:0000256" key="1">
    <source>
        <dbReference type="SAM" id="MobiDB-lite"/>
    </source>
</evidence>
<evidence type="ECO:0000313" key="2">
    <source>
        <dbReference type="EMBL" id="KAL2527738.1"/>
    </source>
</evidence>
<proteinExistence type="predicted"/>
<name>A0ABD1USR8_9LAMI</name>
<evidence type="ECO:0000313" key="3">
    <source>
        <dbReference type="Proteomes" id="UP001604336"/>
    </source>
</evidence>
<comment type="caution">
    <text evidence="2">The sequence shown here is derived from an EMBL/GenBank/DDBJ whole genome shotgun (WGS) entry which is preliminary data.</text>
</comment>
<feature type="region of interest" description="Disordered" evidence="1">
    <location>
        <begin position="1"/>
        <end position="37"/>
    </location>
</feature>
<sequence length="137" mass="14561">MQEPDPPQHLQPGFNLHTGSDPKPVEPLSNSRPGNHTLRLVEREGKRLNGESRRHVLSLACVDLSGGDEHEPHLSSCVQELQGAVVVRENCSVGVVDGGVLGEGEVDGAVGGGKGRELDGGDGDFRLFGFENCEVND</sequence>
<accession>A0ABD1USR8</accession>
<organism evidence="2 3">
    <name type="scientific">Abeliophyllum distichum</name>
    <dbReference type="NCBI Taxonomy" id="126358"/>
    <lineage>
        <taxon>Eukaryota</taxon>
        <taxon>Viridiplantae</taxon>
        <taxon>Streptophyta</taxon>
        <taxon>Embryophyta</taxon>
        <taxon>Tracheophyta</taxon>
        <taxon>Spermatophyta</taxon>
        <taxon>Magnoliopsida</taxon>
        <taxon>eudicotyledons</taxon>
        <taxon>Gunneridae</taxon>
        <taxon>Pentapetalae</taxon>
        <taxon>asterids</taxon>
        <taxon>lamiids</taxon>
        <taxon>Lamiales</taxon>
        <taxon>Oleaceae</taxon>
        <taxon>Forsythieae</taxon>
        <taxon>Abeliophyllum</taxon>
    </lineage>
</organism>
<protein>
    <submittedName>
        <fullName evidence="2">Uncharacterized protein</fullName>
    </submittedName>
</protein>
<dbReference type="AlphaFoldDB" id="A0ABD1USR8"/>
<dbReference type="EMBL" id="JBFOLK010000003">
    <property type="protein sequence ID" value="KAL2527738.1"/>
    <property type="molecule type" value="Genomic_DNA"/>
</dbReference>
<dbReference type="Proteomes" id="UP001604336">
    <property type="component" value="Unassembled WGS sequence"/>
</dbReference>
<reference evidence="3" key="1">
    <citation type="submission" date="2024-07" db="EMBL/GenBank/DDBJ databases">
        <title>Two chromosome-level genome assemblies of Korean endemic species Abeliophyllum distichum and Forsythia ovata (Oleaceae).</title>
        <authorList>
            <person name="Jang H."/>
        </authorList>
    </citation>
    <scope>NUCLEOTIDE SEQUENCE [LARGE SCALE GENOMIC DNA]</scope>
</reference>
<gene>
    <name evidence="2" type="ORF">Adt_12792</name>
</gene>
<keyword evidence="3" id="KW-1185">Reference proteome</keyword>